<keyword evidence="2 4" id="KW-0808">Transferase</keyword>
<dbReference type="Pfam" id="PF01323">
    <property type="entry name" value="DSBA"/>
    <property type="match status" value="1"/>
</dbReference>
<dbReference type="FunFam" id="3.40.30.10:FF:000096">
    <property type="entry name" value="Glutathione S-transferase kappa"/>
    <property type="match status" value="1"/>
</dbReference>
<dbReference type="EC" id="2.5.1.18" evidence="4"/>
<dbReference type="PANTHER" id="PTHR42943">
    <property type="entry name" value="GLUTATHIONE S-TRANSFERASE KAPPA"/>
    <property type="match status" value="1"/>
</dbReference>
<reference evidence="7 9" key="1">
    <citation type="submission" date="2020-01" db="EMBL/GenBank/DDBJ databases">
        <authorList>
            <consortium name="DOE Joint Genome Institute"/>
            <person name="Haridas S."/>
            <person name="Albert R."/>
            <person name="Binder M."/>
            <person name="Bloem J."/>
            <person name="Labutti K."/>
            <person name="Salamov A."/>
            <person name="Andreopoulos B."/>
            <person name="Baker S.E."/>
            <person name="Barry K."/>
            <person name="Bills G."/>
            <person name="Bluhm B.H."/>
            <person name="Cannon C."/>
            <person name="Castanera R."/>
            <person name="Culley D.E."/>
            <person name="Daum C."/>
            <person name="Ezra D."/>
            <person name="Gonzalez J.B."/>
            <person name="Henrissat B."/>
            <person name="Kuo A."/>
            <person name="Liang C."/>
            <person name="Lipzen A."/>
            <person name="Lutzoni F."/>
            <person name="Magnuson J."/>
            <person name="Mondo S."/>
            <person name="Nolan M."/>
            <person name="Ohm R."/>
            <person name="Pangilinan J."/>
            <person name="Park H.-J."/>
            <person name="Ramirez L."/>
            <person name="Alfaro M."/>
            <person name="Sun H."/>
            <person name="Tritt A."/>
            <person name="Yoshinaga Y."/>
            <person name="Zwiers L.-H."/>
            <person name="Turgeon B.G."/>
            <person name="Goodwin S.B."/>
            <person name="Spatafora J.W."/>
            <person name="Crous P.W."/>
            <person name="Grigoriev I.V."/>
        </authorList>
    </citation>
    <scope>NUCLEOTIDE SEQUENCE</scope>
    <source>
        <strain evidence="7 9">CBS 781.70</strain>
    </source>
</reference>
<evidence type="ECO:0000259" key="6">
    <source>
        <dbReference type="Pfam" id="PF01323"/>
    </source>
</evidence>
<dbReference type="InterPro" id="IPR014440">
    <property type="entry name" value="HCCAis_GSTk"/>
</dbReference>
<feature type="domain" description="DSBA-like thioredoxin" evidence="6">
    <location>
        <begin position="6"/>
        <end position="213"/>
    </location>
</feature>
<name>A0A6G1GC46_9PEZI</name>
<dbReference type="GO" id="GO:0005777">
    <property type="term" value="C:peroxisome"/>
    <property type="evidence" value="ECO:0007669"/>
    <property type="project" value="TreeGrafter"/>
</dbReference>
<evidence type="ECO:0000313" key="7">
    <source>
        <dbReference type="EMBL" id="KAF1815471.1"/>
    </source>
</evidence>
<dbReference type="GO" id="GO:0006749">
    <property type="term" value="P:glutathione metabolic process"/>
    <property type="evidence" value="ECO:0007669"/>
    <property type="project" value="TreeGrafter"/>
</dbReference>
<comment type="catalytic activity">
    <reaction evidence="3 4">
        <text>RX + glutathione = an S-substituted glutathione + a halide anion + H(+)</text>
        <dbReference type="Rhea" id="RHEA:16437"/>
        <dbReference type="ChEBI" id="CHEBI:15378"/>
        <dbReference type="ChEBI" id="CHEBI:16042"/>
        <dbReference type="ChEBI" id="CHEBI:17792"/>
        <dbReference type="ChEBI" id="CHEBI:57925"/>
        <dbReference type="ChEBI" id="CHEBI:90779"/>
        <dbReference type="EC" id="2.5.1.18"/>
    </reaction>
</comment>
<evidence type="ECO:0000256" key="3">
    <source>
        <dbReference type="ARBA" id="ARBA00047960"/>
    </source>
</evidence>
<dbReference type="InterPro" id="IPR051924">
    <property type="entry name" value="GST_Kappa/NadH"/>
</dbReference>
<evidence type="ECO:0000256" key="5">
    <source>
        <dbReference type="PIRSR" id="PIRSR006386-1"/>
    </source>
</evidence>
<accession>A0A6G1GC46</accession>
<dbReference type="PANTHER" id="PTHR42943:SF2">
    <property type="entry name" value="GLUTATHIONE S-TRANSFERASE KAPPA 1"/>
    <property type="match status" value="1"/>
</dbReference>
<dbReference type="InterPro" id="IPR036249">
    <property type="entry name" value="Thioredoxin-like_sf"/>
</dbReference>
<dbReference type="GO" id="GO:0004364">
    <property type="term" value="F:glutathione transferase activity"/>
    <property type="evidence" value="ECO:0007669"/>
    <property type="project" value="UniProtKB-UniRule"/>
</dbReference>
<feature type="active site" description="Nucleophile" evidence="5">
    <location>
        <position position="14"/>
    </location>
</feature>
<reference evidence="9" key="2">
    <citation type="submission" date="2020-04" db="EMBL/GenBank/DDBJ databases">
        <authorList>
            <consortium name="NCBI Genome Project"/>
        </authorList>
    </citation>
    <scope>NUCLEOTIDE SEQUENCE</scope>
    <source>
        <strain evidence="9">CBS 781.70</strain>
    </source>
</reference>
<dbReference type="RefSeq" id="XP_033537102.1">
    <property type="nucleotide sequence ID" value="XM_033676023.1"/>
</dbReference>
<evidence type="ECO:0000256" key="2">
    <source>
        <dbReference type="ARBA" id="ARBA00022679"/>
    </source>
</evidence>
<dbReference type="GO" id="GO:0005739">
    <property type="term" value="C:mitochondrion"/>
    <property type="evidence" value="ECO:0007669"/>
    <property type="project" value="TreeGrafter"/>
</dbReference>
<dbReference type="GO" id="GO:0004602">
    <property type="term" value="F:glutathione peroxidase activity"/>
    <property type="evidence" value="ECO:0007669"/>
    <property type="project" value="TreeGrafter"/>
</dbReference>
<dbReference type="Proteomes" id="UP000504638">
    <property type="component" value="Unplaced"/>
</dbReference>
<organism evidence="7">
    <name type="scientific">Eremomyces bilateralis CBS 781.70</name>
    <dbReference type="NCBI Taxonomy" id="1392243"/>
    <lineage>
        <taxon>Eukaryota</taxon>
        <taxon>Fungi</taxon>
        <taxon>Dikarya</taxon>
        <taxon>Ascomycota</taxon>
        <taxon>Pezizomycotina</taxon>
        <taxon>Dothideomycetes</taxon>
        <taxon>Dothideomycetes incertae sedis</taxon>
        <taxon>Eremomycetales</taxon>
        <taxon>Eremomycetaceae</taxon>
        <taxon>Eremomyces</taxon>
    </lineage>
</organism>
<dbReference type="InterPro" id="IPR001853">
    <property type="entry name" value="DSBA-like_thioredoxin_dom"/>
</dbReference>
<dbReference type="SUPFAM" id="SSF52833">
    <property type="entry name" value="Thioredoxin-like"/>
    <property type="match status" value="1"/>
</dbReference>
<gene>
    <name evidence="7 9" type="ORF">P152DRAFT_390091</name>
</gene>
<dbReference type="GeneID" id="54416593"/>
<evidence type="ECO:0000256" key="1">
    <source>
        <dbReference type="ARBA" id="ARBA00006494"/>
    </source>
</evidence>
<sequence>MARPQLKLYVDIVSPFAYIAFYALHALLCTDLPHNFPLFKQCDVTYVPILLGGILNECGNAAPIMIKNKGPYINKERERWAKLFNIPIGGTPAGFPARTLPVQRALTAFSVSPYADKLPQVIDALYHEYWVLGKPIAETQVHGAAFAKVIGEEATKEMLRKANDKDVKDLLTKRTSTSVEEGAFGIPYFVATNSNGETDGFWGFSHLGLVVDHLGLERPTTGGWKALL</sequence>
<evidence type="ECO:0000313" key="8">
    <source>
        <dbReference type="Proteomes" id="UP000504638"/>
    </source>
</evidence>
<protein>
    <recommendedName>
        <fullName evidence="4">Glutathione S-transferase kappa</fullName>
        <ecNumber evidence="4">2.5.1.18</ecNumber>
    </recommendedName>
</protein>
<reference evidence="9" key="3">
    <citation type="submission" date="2025-04" db="UniProtKB">
        <authorList>
            <consortium name="RefSeq"/>
        </authorList>
    </citation>
    <scope>IDENTIFICATION</scope>
    <source>
        <strain evidence="9">CBS 781.70</strain>
    </source>
</reference>
<evidence type="ECO:0000256" key="4">
    <source>
        <dbReference type="PIRNR" id="PIRNR006386"/>
    </source>
</evidence>
<dbReference type="OrthoDB" id="4664297at2759"/>
<comment type="similarity">
    <text evidence="1 4">Belongs to the GST superfamily. Kappa family.</text>
</comment>
<evidence type="ECO:0000313" key="9">
    <source>
        <dbReference type="RefSeq" id="XP_033537102.1"/>
    </source>
</evidence>
<dbReference type="EMBL" id="ML975151">
    <property type="protein sequence ID" value="KAF1815471.1"/>
    <property type="molecule type" value="Genomic_DNA"/>
</dbReference>
<dbReference type="AlphaFoldDB" id="A0A6G1GC46"/>
<proteinExistence type="inferred from homology"/>
<dbReference type="PIRSF" id="PIRSF006386">
    <property type="entry name" value="HCCAis_GSTk"/>
    <property type="match status" value="1"/>
</dbReference>
<keyword evidence="8" id="KW-1185">Reference proteome</keyword>
<dbReference type="Gene3D" id="3.40.30.10">
    <property type="entry name" value="Glutaredoxin"/>
    <property type="match status" value="1"/>
</dbReference>